<feature type="chain" id="PRO_5047259702" description="Autotransporter domain-containing protein" evidence="1">
    <location>
        <begin position="22"/>
        <end position="321"/>
    </location>
</feature>
<comment type="caution">
    <text evidence="2">The sequence shown here is derived from an EMBL/GenBank/DDBJ whole genome shotgun (WGS) entry which is preliminary data.</text>
</comment>
<dbReference type="InterPro" id="IPR036709">
    <property type="entry name" value="Autotransporte_beta_dom_sf"/>
</dbReference>
<feature type="signal peptide" evidence="1">
    <location>
        <begin position="1"/>
        <end position="21"/>
    </location>
</feature>
<proteinExistence type="predicted"/>
<dbReference type="RefSeq" id="WP_326295088.1">
    <property type="nucleotide sequence ID" value="NZ_JAYLLH010000001.1"/>
</dbReference>
<evidence type="ECO:0000256" key="1">
    <source>
        <dbReference type="SAM" id="SignalP"/>
    </source>
</evidence>
<keyword evidence="3" id="KW-1185">Reference proteome</keyword>
<organism evidence="2 3">
    <name type="scientific">Mesobacterium hydrothermale</name>
    <dbReference type="NCBI Taxonomy" id="3111907"/>
    <lineage>
        <taxon>Bacteria</taxon>
        <taxon>Pseudomonadati</taxon>
        <taxon>Pseudomonadota</taxon>
        <taxon>Alphaproteobacteria</taxon>
        <taxon>Rhodobacterales</taxon>
        <taxon>Roseobacteraceae</taxon>
        <taxon>Mesobacterium</taxon>
    </lineage>
</organism>
<evidence type="ECO:0008006" key="4">
    <source>
        <dbReference type="Google" id="ProtNLM"/>
    </source>
</evidence>
<accession>A0ABU6HB31</accession>
<reference evidence="2 3" key="1">
    <citation type="submission" date="2024-01" db="EMBL/GenBank/DDBJ databases">
        <title>Mesobacterium rodlantinim sp. nov., isolated from shallow sea hydrothermal systems off Kueishantao Island.</title>
        <authorList>
            <person name="Su Z."/>
            <person name="Tang K."/>
        </authorList>
    </citation>
    <scope>NUCLEOTIDE SEQUENCE [LARGE SCALE GENOMIC DNA]</scope>
    <source>
        <strain evidence="2 3">TK19101</strain>
    </source>
</reference>
<protein>
    <recommendedName>
        <fullName evidence="4">Autotransporter domain-containing protein</fullName>
    </recommendedName>
</protein>
<keyword evidence="1" id="KW-0732">Signal</keyword>
<dbReference type="PROSITE" id="PS51257">
    <property type="entry name" value="PROKAR_LIPOPROTEIN"/>
    <property type="match status" value="1"/>
</dbReference>
<dbReference type="Proteomes" id="UP001348149">
    <property type="component" value="Unassembled WGS sequence"/>
</dbReference>
<name>A0ABU6HB31_9RHOB</name>
<evidence type="ECO:0000313" key="3">
    <source>
        <dbReference type="Proteomes" id="UP001348149"/>
    </source>
</evidence>
<sequence>MTRAHAFFAAALLLACGLAPAGSAGTITTTLGGSTYVIDNAPLSSADTLSRELGFGIGTTALRAHRAERGPWVGMFRDTGRSDPGGAQGADHTDKGLVAGFGFGRSGVSAFVGFGQGEAKFDDGLHETRFRSYFYGLSLARETGGLHYDVAVYMGNSHNKVMSGPAASGSGDFDGRLYGVALRGTGMLTQGGAGLPALDYAVQANVVTHETEDYPLSGLGGTVDRRSMLSHALRIELGMPMQSGAASLRPYLALTTLGGDQDAITFAASGASTRFGAADVLSGTQAAIGVGFGRGRMQGRAEIAGDTDGNDRMSLSLGWRF</sequence>
<gene>
    <name evidence="2" type="ORF">VK792_00080</name>
</gene>
<dbReference type="SUPFAM" id="SSF103515">
    <property type="entry name" value="Autotransporter"/>
    <property type="match status" value="1"/>
</dbReference>
<dbReference type="EMBL" id="JAYLLH010000001">
    <property type="protein sequence ID" value="MEC3859665.1"/>
    <property type="molecule type" value="Genomic_DNA"/>
</dbReference>
<evidence type="ECO:0000313" key="2">
    <source>
        <dbReference type="EMBL" id="MEC3859665.1"/>
    </source>
</evidence>